<reference evidence="1 2" key="1">
    <citation type="submission" date="2023-01" db="EMBL/GenBank/DDBJ databases">
        <title>Analysis of 21 Apiospora genomes using comparative genomics revels a genus with tremendous synthesis potential of carbohydrate active enzymes and secondary metabolites.</title>
        <authorList>
            <person name="Sorensen T."/>
        </authorList>
    </citation>
    <scope>NUCLEOTIDE SEQUENCE [LARGE SCALE GENOMIC DNA]</scope>
    <source>
        <strain evidence="1 2">CBS 33761</strain>
    </source>
</reference>
<gene>
    <name evidence="1" type="ORF">PG993_003756</name>
</gene>
<name>A0ABR1U2M2_9PEZI</name>
<dbReference type="EMBL" id="JAQQWK010000002">
    <property type="protein sequence ID" value="KAK8052371.1"/>
    <property type="molecule type" value="Genomic_DNA"/>
</dbReference>
<comment type="caution">
    <text evidence="1">The sequence shown here is derived from an EMBL/GenBank/DDBJ whole genome shotgun (WGS) entry which is preliminary data.</text>
</comment>
<organism evidence="1 2">
    <name type="scientific">Apiospora rasikravindrae</name>
    <dbReference type="NCBI Taxonomy" id="990691"/>
    <lineage>
        <taxon>Eukaryota</taxon>
        <taxon>Fungi</taxon>
        <taxon>Dikarya</taxon>
        <taxon>Ascomycota</taxon>
        <taxon>Pezizomycotina</taxon>
        <taxon>Sordariomycetes</taxon>
        <taxon>Xylariomycetidae</taxon>
        <taxon>Amphisphaeriales</taxon>
        <taxon>Apiosporaceae</taxon>
        <taxon>Apiospora</taxon>
    </lineage>
</organism>
<evidence type="ECO:0000313" key="2">
    <source>
        <dbReference type="Proteomes" id="UP001444661"/>
    </source>
</evidence>
<protein>
    <submittedName>
        <fullName evidence="1">Uncharacterized protein</fullName>
    </submittedName>
</protein>
<sequence length="201" mass="21978">MADRQGLPVQYRIVNSSPPIFNDVMVPLPNPAAELQLGSRVAQGIIALSSDPARELPCPLSKASLCITWGLRDDNTEPWCKLWTPSSICDAADLSLRKSMDRGMDDLLDFTRYADCLVPHLHPSAAAVVALGRNIQSAVDTLAFGEEGGFFAHSVTAQIVKATFLDRPKLELSIEVRPTERKPSRTASWFKNQSSITTRGS</sequence>
<proteinExistence type="predicted"/>
<dbReference type="Proteomes" id="UP001444661">
    <property type="component" value="Unassembled WGS sequence"/>
</dbReference>
<accession>A0ABR1U2M2</accession>
<evidence type="ECO:0000313" key="1">
    <source>
        <dbReference type="EMBL" id="KAK8052371.1"/>
    </source>
</evidence>
<keyword evidence="2" id="KW-1185">Reference proteome</keyword>